<feature type="region of interest" description="Disordered" evidence="1">
    <location>
        <begin position="1"/>
        <end position="33"/>
    </location>
</feature>
<evidence type="ECO:0000313" key="3">
    <source>
        <dbReference type="EMBL" id="MDQ4215786.1"/>
    </source>
</evidence>
<comment type="caution">
    <text evidence="3">The sequence shown here is derived from an EMBL/GenBank/DDBJ whole genome shotgun (WGS) entry which is preliminary data.</text>
</comment>
<protein>
    <recommendedName>
        <fullName evidence="5">Lipoprotein</fullName>
    </recommendedName>
</protein>
<evidence type="ECO:0000313" key="4">
    <source>
        <dbReference type="Proteomes" id="UP001230289"/>
    </source>
</evidence>
<reference evidence="3 4" key="1">
    <citation type="submission" date="2023-08" db="EMBL/GenBank/DDBJ databases">
        <title>Microbacterium sp. nov., isolated from a waste landfill.</title>
        <authorList>
            <person name="Wen W."/>
        </authorList>
    </citation>
    <scope>NUCLEOTIDE SEQUENCE [LARGE SCALE GENOMIC DNA]</scope>
    <source>
        <strain evidence="3 4">ASV81</strain>
    </source>
</reference>
<name>A0ABU0XKV6_9MICO</name>
<dbReference type="Proteomes" id="UP001230289">
    <property type="component" value="Unassembled WGS sequence"/>
</dbReference>
<feature type="transmembrane region" description="Helical" evidence="2">
    <location>
        <begin position="41"/>
        <end position="63"/>
    </location>
</feature>
<evidence type="ECO:0000256" key="2">
    <source>
        <dbReference type="SAM" id="Phobius"/>
    </source>
</evidence>
<keyword evidence="2" id="KW-0812">Transmembrane</keyword>
<gene>
    <name evidence="3" type="ORF">RBR11_17865</name>
</gene>
<evidence type="ECO:0000256" key="1">
    <source>
        <dbReference type="SAM" id="MobiDB-lite"/>
    </source>
</evidence>
<evidence type="ECO:0008006" key="5">
    <source>
        <dbReference type="Google" id="ProtNLM"/>
    </source>
</evidence>
<accession>A0ABU0XKV6</accession>
<organism evidence="3 4">
    <name type="scientific">Microbacterium capsulatum</name>
    <dbReference type="NCBI Taxonomy" id="3041921"/>
    <lineage>
        <taxon>Bacteria</taxon>
        <taxon>Bacillati</taxon>
        <taxon>Actinomycetota</taxon>
        <taxon>Actinomycetes</taxon>
        <taxon>Micrococcales</taxon>
        <taxon>Microbacteriaceae</taxon>
        <taxon>Microbacterium</taxon>
    </lineage>
</organism>
<keyword evidence="4" id="KW-1185">Reference proteome</keyword>
<proteinExistence type="predicted"/>
<keyword evidence="2" id="KW-0472">Membrane</keyword>
<feature type="transmembrane region" description="Helical" evidence="2">
    <location>
        <begin position="96"/>
        <end position="119"/>
    </location>
</feature>
<keyword evidence="2" id="KW-1133">Transmembrane helix</keyword>
<dbReference type="EMBL" id="JAVFCB010000015">
    <property type="protein sequence ID" value="MDQ4215786.1"/>
    <property type="molecule type" value="Genomic_DNA"/>
</dbReference>
<feature type="transmembrane region" description="Helical" evidence="2">
    <location>
        <begin position="69"/>
        <end position="89"/>
    </location>
</feature>
<sequence length="346" mass="36698">MPSAVVERVRRDETPPATNPVSSPSGFAGARSTTPGRGKTVLGWIALSGAILFAVFLVILAAIGDAEAFFGATMLVLQLVVLGLVVAALATRGGRILGAAALTVALVLNIGTMGALGAVRAAATGSAAGHKTETQKLWEAYPGIKGKDPNGFVAQQSLEGLQALADETLTDVRAQLTAKYGLTWVKVDDGQARPERNGYGGESMLVRYSAPVWATRQPVTGYAHKLAVMRTIETVIKAHGWRGMIAFNDPASGIDPSVLPKMYGGSAPQTQVQWEWFSDEQPDPGWFYATTVDLANDSTGAYRTSREQTSQRTGEPLEGLQLAVVGRYMLSTSKVDAFKNALTKYP</sequence>
<dbReference type="RefSeq" id="WP_308490738.1">
    <property type="nucleotide sequence ID" value="NZ_JAVFCB010000015.1"/>
</dbReference>
<feature type="compositionally biased region" description="Polar residues" evidence="1">
    <location>
        <begin position="19"/>
        <end position="33"/>
    </location>
</feature>